<organism evidence="1 2">
    <name type="scientific">Eragrostis curvula</name>
    <name type="common">weeping love grass</name>
    <dbReference type="NCBI Taxonomy" id="38414"/>
    <lineage>
        <taxon>Eukaryota</taxon>
        <taxon>Viridiplantae</taxon>
        <taxon>Streptophyta</taxon>
        <taxon>Embryophyta</taxon>
        <taxon>Tracheophyta</taxon>
        <taxon>Spermatophyta</taxon>
        <taxon>Magnoliopsida</taxon>
        <taxon>Liliopsida</taxon>
        <taxon>Poales</taxon>
        <taxon>Poaceae</taxon>
        <taxon>PACMAD clade</taxon>
        <taxon>Chloridoideae</taxon>
        <taxon>Eragrostideae</taxon>
        <taxon>Eragrostidinae</taxon>
        <taxon>Eragrostis</taxon>
    </lineage>
</organism>
<dbReference type="PANTHER" id="PTHR33074:SF124">
    <property type="entry name" value="DUF1618 DOMAIN-CONTAINING PROTEIN"/>
    <property type="match status" value="1"/>
</dbReference>
<proteinExistence type="predicted"/>
<dbReference type="PANTHER" id="PTHR33074">
    <property type="entry name" value="EXPRESSED PROTEIN-RELATED"/>
    <property type="match status" value="1"/>
</dbReference>
<dbReference type="AlphaFoldDB" id="A0A5J9SQ13"/>
<evidence type="ECO:0008006" key="3">
    <source>
        <dbReference type="Google" id="ProtNLM"/>
    </source>
</evidence>
<keyword evidence="2" id="KW-1185">Reference proteome</keyword>
<dbReference type="OrthoDB" id="685097at2759"/>
<comment type="caution">
    <text evidence="1">The sequence shown here is derived from an EMBL/GenBank/DDBJ whole genome shotgun (WGS) entry which is preliminary data.</text>
</comment>
<dbReference type="EMBL" id="RWGY01000503">
    <property type="protein sequence ID" value="TVU01044.1"/>
    <property type="molecule type" value="Genomic_DNA"/>
</dbReference>
<protein>
    <recommendedName>
        <fullName evidence="3">DUF1618 domain-containing protein</fullName>
    </recommendedName>
</protein>
<reference evidence="1 2" key="1">
    <citation type="journal article" date="2019" name="Sci. Rep.">
        <title>A high-quality genome of Eragrostis curvula grass provides insights into Poaceae evolution and supports new strategies to enhance forage quality.</title>
        <authorList>
            <person name="Carballo J."/>
            <person name="Santos B.A.C.M."/>
            <person name="Zappacosta D."/>
            <person name="Garbus I."/>
            <person name="Selva J.P."/>
            <person name="Gallo C.A."/>
            <person name="Diaz A."/>
            <person name="Albertini E."/>
            <person name="Caccamo M."/>
            <person name="Echenique V."/>
        </authorList>
    </citation>
    <scope>NUCLEOTIDE SEQUENCE [LARGE SCALE GENOMIC DNA]</scope>
    <source>
        <strain evidence="2">cv. Victoria</strain>
        <tissue evidence="1">Leaf</tissue>
    </source>
</reference>
<evidence type="ECO:0000313" key="1">
    <source>
        <dbReference type="EMBL" id="TVU01044.1"/>
    </source>
</evidence>
<sequence>MDSMTWVIDGMMDATELWALDAYKGLPRVQVGFPVVSMDEPDVICFVLNDQQAWLILVDMRSKMLRSVYSYPKGESEHRYPNKLLLPSKVSCYLNTQNPVSNRQTEIEPQPVAILDKQLKYDASNSKLLPSGCNTSAVPEMHASEIFAALQEISTYGLACDGTRKAISILSQANGRRFRSYLGIPKNLRKDWLLMEINANNAHTFI</sequence>
<name>A0A5J9SQ13_9POAL</name>
<evidence type="ECO:0000313" key="2">
    <source>
        <dbReference type="Proteomes" id="UP000324897"/>
    </source>
</evidence>
<dbReference type="Proteomes" id="UP000324897">
    <property type="component" value="Unassembled WGS sequence"/>
</dbReference>
<dbReference type="Gramene" id="TVU01044">
    <property type="protein sequence ID" value="TVU01044"/>
    <property type="gene ID" value="EJB05_53525"/>
</dbReference>
<gene>
    <name evidence="1" type="ORF">EJB05_53525</name>
</gene>
<feature type="non-terminal residue" evidence="1">
    <location>
        <position position="1"/>
    </location>
</feature>
<accession>A0A5J9SQ13</accession>